<keyword evidence="3" id="KW-1185">Reference proteome</keyword>
<dbReference type="EMBL" id="MU007010">
    <property type="protein sequence ID" value="KAF2436357.1"/>
    <property type="molecule type" value="Genomic_DNA"/>
</dbReference>
<keyword evidence="1" id="KW-1133">Transmembrane helix</keyword>
<evidence type="ECO:0000313" key="3">
    <source>
        <dbReference type="Proteomes" id="UP000800235"/>
    </source>
</evidence>
<organism evidence="2 3">
    <name type="scientific">Tothia fuscella</name>
    <dbReference type="NCBI Taxonomy" id="1048955"/>
    <lineage>
        <taxon>Eukaryota</taxon>
        <taxon>Fungi</taxon>
        <taxon>Dikarya</taxon>
        <taxon>Ascomycota</taxon>
        <taxon>Pezizomycotina</taxon>
        <taxon>Dothideomycetes</taxon>
        <taxon>Pleosporomycetidae</taxon>
        <taxon>Venturiales</taxon>
        <taxon>Cylindrosympodiaceae</taxon>
        <taxon>Tothia</taxon>
    </lineage>
</organism>
<accession>A0A9P4U4W8</accession>
<feature type="transmembrane region" description="Helical" evidence="1">
    <location>
        <begin position="15"/>
        <end position="34"/>
    </location>
</feature>
<sequence>MWGKIGIDLWRKRRYVRCMAHTINFFLIILSPIITPSLTVETNSLSWPHYKPRWVISGTLIYRCYFAYGEIDKTYS</sequence>
<evidence type="ECO:0000313" key="2">
    <source>
        <dbReference type="EMBL" id="KAF2436357.1"/>
    </source>
</evidence>
<keyword evidence="1" id="KW-0472">Membrane</keyword>
<keyword evidence="1" id="KW-0812">Transmembrane</keyword>
<comment type="caution">
    <text evidence="2">The sequence shown here is derived from an EMBL/GenBank/DDBJ whole genome shotgun (WGS) entry which is preliminary data.</text>
</comment>
<reference evidence="2" key="1">
    <citation type="journal article" date="2020" name="Stud. Mycol.">
        <title>101 Dothideomycetes genomes: a test case for predicting lifestyles and emergence of pathogens.</title>
        <authorList>
            <person name="Haridas S."/>
            <person name="Albert R."/>
            <person name="Binder M."/>
            <person name="Bloem J."/>
            <person name="Labutti K."/>
            <person name="Salamov A."/>
            <person name="Andreopoulos B."/>
            <person name="Baker S."/>
            <person name="Barry K."/>
            <person name="Bills G."/>
            <person name="Bluhm B."/>
            <person name="Cannon C."/>
            <person name="Castanera R."/>
            <person name="Culley D."/>
            <person name="Daum C."/>
            <person name="Ezra D."/>
            <person name="Gonzalez J."/>
            <person name="Henrissat B."/>
            <person name="Kuo A."/>
            <person name="Liang C."/>
            <person name="Lipzen A."/>
            <person name="Lutzoni F."/>
            <person name="Magnuson J."/>
            <person name="Mondo S."/>
            <person name="Nolan M."/>
            <person name="Ohm R."/>
            <person name="Pangilinan J."/>
            <person name="Park H.-J."/>
            <person name="Ramirez L."/>
            <person name="Alfaro M."/>
            <person name="Sun H."/>
            <person name="Tritt A."/>
            <person name="Yoshinaga Y."/>
            <person name="Zwiers L.-H."/>
            <person name="Turgeon B."/>
            <person name="Goodwin S."/>
            <person name="Spatafora J."/>
            <person name="Crous P."/>
            <person name="Grigoriev I."/>
        </authorList>
    </citation>
    <scope>NUCLEOTIDE SEQUENCE</scope>
    <source>
        <strain evidence="2">CBS 130266</strain>
    </source>
</reference>
<name>A0A9P4U4W8_9PEZI</name>
<evidence type="ECO:0000256" key="1">
    <source>
        <dbReference type="SAM" id="Phobius"/>
    </source>
</evidence>
<dbReference type="Proteomes" id="UP000800235">
    <property type="component" value="Unassembled WGS sequence"/>
</dbReference>
<proteinExistence type="predicted"/>
<gene>
    <name evidence="2" type="ORF">EJ08DRAFT_143928</name>
</gene>
<dbReference type="AlphaFoldDB" id="A0A9P4U4W8"/>
<protein>
    <submittedName>
        <fullName evidence="2">Uncharacterized protein</fullName>
    </submittedName>
</protein>